<gene>
    <name evidence="2" type="ORF">PR048_022075</name>
</gene>
<evidence type="ECO:0000256" key="1">
    <source>
        <dbReference type="SAM" id="MobiDB-lite"/>
    </source>
</evidence>
<feature type="region of interest" description="Disordered" evidence="1">
    <location>
        <begin position="38"/>
        <end position="57"/>
    </location>
</feature>
<evidence type="ECO:0000313" key="3">
    <source>
        <dbReference type="Proteomes" id="UP001159363"/>
    </source>
</evidence>
<evidence type="ECO:0000313" key="2">
    <source>
        <dbReference type="EMBL" id="KAJ8877620.1"/>
    </source>
</evidence>
<sequence>MFGFIIEVGKLDARSAAPLDNRALPHLKLLSSPAHTHSSISRRGLERRPAASSSTIPTCENPGPLQNAYLFGLIYTCSVKRRYGSTSLEYSLRQKSYYYRINIDGTLIRECRK</sequence>
<organism evidence="2 3">
    <name type="scientific">Dryococelus australis</name>
    <dbReference type="NCBI Taxonomy" id="614101"/>
    <lineage>
        <taxon>Eukaryota</taxon>
        <taxon>Metazoa</taxon>
        <taxon>Ecdysozoa</taxon>
        <taxon>Arthropoda</taxon>
        <taxon>Hexapoda</taxon>
        <taxon>Insecta</taxon>
        <taxon>Pterygota</taxon>
        <taxon>Neoptera</taxon>
        <taxon>Polyneoptera</taxon>
        <taxon>Phasmatodea</taxon>
        <taxon>Verophasmatodea</taxon>
        <taxon>Anareolatae</taxon>
        <taxon>Phasmatidae</taxon>
        <taxon>Eurycanthinae</taxon>
        <taxon>Dryococelus</taxon>
    </lineage>
</organism>
<proteinExistence type="predicted"/>
<comment type="caution">
    <text evidence="2">The sequence shown here is derived from an EMBL/GenBank/DDBJ whole genome shotgun (WGS) entry which is preliminary data.</text>
</comment>
<accession>A0ABQ9H002</accession>
<reference evidence="2 3" key="1">
    <citation type="submission" date="2023-02" db="EMBL/GenBank/DDBJ databases">
        <title>LHISI_Scaffold_Assembly.</title>
        <authorList>
            <person name="Stuart O.P."/>
            <person name="Cleave R."/>
            <person name="Magrath M.J.L."/>
            <person name="Mikheyev A.S."/>
        </authorList>
    </citation>
    <scope>NUCLEOTIDE SEQUENCE [LARGE SCALE GENOMIC DNA]</scope>
    <source>
        <strain evidence="2">Daus_M_001</strain>
        <tissue evidence="2">Leg muscle</tissue>
    </source>
</reference>
<protein>
    <submittedName>
        <fullName evidence="2">Uncharacterized protein</fullName>
    </submittedName>
</protein>
<name>A0ABQ9H002_9NEOP</name>
<keyword evidence="3" id="KW-1185">Reference proteome</keyword>
<dbReference type="Proteomes" id="UP001159363">
    <property type="component" value="Chromosome 7"/>
</dbReference>
<dbReference type="EMBL" id="JARBHB010000008">
    <property type="protein sequence ID" value="KAJ8877620.1"/>
    <property type="molecule type" value="Genomic_DNA"/>
</dbReference>